<evidence type="ECO:0000313" key="2">
    <source>
        <dbReference type="EMBL" id="UWP61053.1"/>
    </source>
</evidence>
<dbReference type="Pfam" id="PF01261">
    <property type="entry name" value="AP_endonuc_2"/>
    <property type="match status" value="1"/>
</dbReference>
<evidence type="ECO:0000259" key="1">
    <source>
        <dbReference type="Pfam" id="PF01261"/>
    </source>
</evidence>
<name>A0ABY5VP32_9FIRM</name>
<protein>
    <submittedName>
        <fullName evidence="2">Sugar phosphate isomerase/epimerase</fullName>
    </submittedName>
</protein>
<organism evidence="2 3">
    <name type="scientific">Ruminococcus gauvreauii</name>
    <dbReference type="NCBI Taxonomy" id="438033"/>
    <lineage>
        <taxon>Bacteria</taxon>
        <taxon>Bacillati</taxon>
        <taxon>Bacillota</taxon>
        <taxon>Clostridia</taxon>
        <taxon>Eubacteriales</taxon>
        <taxon>Oscillospiraceae</taxon>
        <taxon>Ruminococcus</taxon>
    </lineage>
</organism>
<feature type="domain" description="Xylose isomerase-like TIM barrel" evidence="1">
    <location>
        <begin position="22"/>
        <end position="270"/>
    </location>
</feature>
<keyword evidence="2" id="KW-0413">Isomerase</keyword>
<dbReference type="GO" id="GO:0016853">
    <property type="term" value="F:isomerase activity"/>
    <property type="evidence" value="ECO:0007669"/>
    <property type="project" value="UniProtKB-KW"/>
</dbReference>
<dbReference type="Proteomes" id="UP001060164">
    <property type="component" value="Chromosome"/>
</dbReference>
<reference evidence="2" key="1">
    <citation type="journal article" date="2022" name="Cell">
        <title>Design, construction, and in vivo augmentation of a complex gut microbiome.</title>
        <authorList>
            <person name="Cheng A.G."/>
            <person name="Ho P.Y."/>
            <person name="Aranda-Diaz A."/>
            <person name="Jain S."/>
            <person name="Yu F.B."/>
            <person name="Meng X."/>
            <person name="Wang M."/>
            <person name="Iakiviak M."/>
            <person name="Nagashima K."/>
            <person name="Zhao A."/>
            <person name="Murugkar P."/>
            <person name="Patil A."/>
            <person name="Atabakhsh K."/>
            <person name="Weakley A."/>
            <person name="Yan J."/>
            <person name="Brumbaugh A.R."/>
            <person name="Higginbottom S."/>
            <person name="Dimas A."/>
            <person name="Shiver A.L."/>
            <person name="Deutschbauer A."/>
            <person name="Neff N."/>
            <person name="Sonnenburg J.L."/>
            <person name="Huang K.C."/>
            <person name="Fischbach M.A."/>
        </authorList>
    </citation>
    <scope>NUCLEOTIDE SEQUENCE</scope>
    <source>
        <strain evidence="2">DSM 19829</strain>
    </source>
</reference>
<dbReference type="PANTHER" id="PTHR12110">
    <property type="entry name" value="HYDROXYPYRUVATE ISOMERASE"/>
    <property type="match status" value="1"/>
</dbReference>
<dbReference type="RefSeq" id="WP_049898338.1">
    <property type="nucleotide sequence ID" value="NZ_CABLBR010000028.1"/>
</dbReference>
<keyword evidence="3" id="KW-1185">Reference proteome</keyword>
<dbReference type="InterPro" id="IPR050312">
    <property type="entry name" value="IolE/XylAMocC-like"/>
</dbReference>
<proteinExistence type="predicted"/>
<accession>A0ABY5VP32</accession>
<gene>
    <name evidence="2" type="ORF">NQ502_08490</name>
</gene>
<dbReference type="InterPro" id="IPR036237">
    <property type="entry name" value="Xyl_isomerase-like_sf"/>
</dbReference>
<dbReference type="SUPFAM" id="SSF51658">
    <property type="entry name" value="Xylose isomerase-like"/>
    <property type="match status" value="1"/>
</dbReference>
<dbReference type="PANTHER" id="PTHR12110:SF41">
    <property type="entry name" value="INOSOSE DEHYDRATASE"/>
    <property type="match status" value="1"/>
</dbReference>
<dbReference type="EMBL" id="CP102290">
    <property type="protein sequence ID" value="UWP61053.1"/>
    <property type="molecule type" value="Genomic_DNA"/>
</dbReference>
<evidence type="ECO:0000313" key="3">
    <source>
        <dbReference type="Proteomes" id="UP001060164"/>
    </source>
</evidence>
<dbReference type="InterPro" id="IPR013022">
    <property type="entry name" value="Xyl_isomerase-like_TIM-brl"/>
</dbReference>
<dbReference type="Gene3D" id="3.20.20.150">
    <property type="entry name" value="Divalent-metal-dependent TIM barrel enzymes"/>
    <property type="match status" value="1"/>
</dbReference>
<sequence>MKLGVITDGISLDYGKALQIMRQDGLQYAELQSVWDKEIGDHTEEELKSILELTKKNNMNIAAVSRHLFMGLPVMQTEVDSEAYQAQYARLLRAIKTAKYLGVDKVRTMSFSKITNIWGYHGADSEMAGDNKAWAHFLKLFEPIVQAAEDYKVTLLMETAVNAMAFSGYLARRMIRDLGSSHLKVLWDPGNTICNGDVPFPDAYEEIRDVLGHVHIKDISFSPEKAMVWSRPIGQGDMAVYWEDIADALRKDGYEGVVSLEQMYRPDGKTLFDGYREQVGEFKRIFGQE</sequence>